<evidence type="ECO:0000259" key="1">
    <source>
        <dbReference type="PROSITE" id="PS50994"/>
    </source>
</evidence>
<dbReference type="InterPro" id="IPR036397">
    <property type="entry name" value="RNaseH_sf"/>
</dbReference>
<dbReference type="InterPro" id="IPR012337">
    <property type="entry name" value="RNaseH-like_sf"/>
</dbReference>
<dbReference type="InterPro" id="IPR001584">
    <property type="entry name" value="Integrase_cat-core"/>
</dbReference>
<dbReference type="EMBL" id="NISK01000007">
    <property type="protein sequence ID" value="OWQ92734.1"/>
    <property type="molecule type" value="Genomic_DNA"/>
</dbReference>
<dbReference type="GO" id="GO:0015074">
    <property type="term" value="P:DNA integration"/>
    <property type="evidence" value="ECO:0007669"/>
    <property type="project" value="InterPro"/>
</dbReference>
<dbReference type="GO" id="GO:0003676">
    <property type="term" value="F:nucleic acid binding"/>
    <property type="evidence" value="ECO:0007669"/>
    <property type="project" value="InterPro"/>
</dbReference>
<keyword evidence="3" id="KW-1185">Reference proteome</keyword>
<reference evidence="2 3" key="1">
    <citation type="journal article" date="2010" name="Int. J. Syst. Evol. Microbiol.">
        <title>Sphingopyxis bauzanensis sp. nov., a psychrophilic bacterium isolated from soil.</title>
        <authorList>
            <person name="Zhang D.C."/>
            <person name="Liu H.C."/>
            <person name="Xin Y.H."/>
            <person name="Zhou Y.G."/>
            <person name="Schinner F."/>
            <person name="Margesin R."/>
        </authorList>
    </citation>
    <scope>NUCLEOTIDE SEQUENCE [LARGE SCALE GENOMIC DNA]</scope>
    <source>
        <strain evidence="2 3">DSM 22271</strain>
    </source>
</reference>
<dbReference type="PROSITE" id="PS50994">
    <property type="entry name" value="INTEGRASE"/>
    <property type="match status" value="1"/>
</dbReference>
<name>A0A246JJC2_9SPHN</name>
<gene>
    <name evidence="2" type="ORF">CDQ92_19815</name>
</gene>
<dbReference type="Gene3D" id="3.30.420.10">
    <property type="entry name" value="Ribonuclease H-like superfamily/Ribonuclease H"/>
    <property type="match status" value="1"/>
</dbReference>
<dbReference type="AlphaFoldDB" id="A0A246JJC2"/>
<feature type="domain" description="Integrase catalytic" evidence="1">
    <location>
        <begin position="1"/>
        <end position="148"/>
    </location>
</feature>
<accession>A0A246JJC2</accession>
<dbReference type="Proteomes" id="UP000197361">
    <property type="component" value="Unassembled WGS sequence"/>
</dbReference>
<proteinExistence type="predicted"/>
<evidence type="ECO:0000313" key="3">
    <source>
        <dbReference type="Proteomes" id="UP000197361"/>
    </source>
</evidence>
<evidence type="ECO:0000313" key="2">
    <source>
        <dbReference type="EMBL" id="OWQ92734.1"/>
    </source>
</evidence>
<comment type="caution">
    <text evidence="2">The sequence shown here is derived from an EMBL/GenBank/DDBJ whole genome shotgun (WGS) entry which is preliminary data.</text>
</comment>
<dbReference type="SUPFAM" id="SSF53098">
    <property type="entry name" value="Ribonuclease H-like"/>
    <property type="match status" value="1"/>
</dbReference>
<protein>
    <recommendedName>
        <fullName evidence="1">Integrase catalytic domain-containing protein</fullName>
    </recommendedName>
</protein>
<sequence>MVTLDDATSEITSAFFCKQEGTNSSLRGIHETIAKHGLFCSLYTDRGSHYFFTPEAGGKVDKSRPTEVGRALRQLGIDHIAAYSPEARGRSERAFGTLQGRLVNELKLAGIADMAAANHYLTEVYLPRHNAQFAVAPEMEASAFVAIPGFDIDNILCVQEDRQVGADNTVRYMGLSGFSCAGGRLTIRPTWP</sequence>
<organism evidence="2 3">
    <name type="scientific">Sphingopyxis bauzanensis</name>
    <dbReference type="NCBI Taxonomy" id="651663"/>
    <lineage>
        <taxon>Bacteria</taxon>
        <taxon>Pseudomonadati</taxon>
        <taxon>Pseudomonadota</taxon>
        <taxon>Alphaproteobacteria</taxon>
        <taxon>Sphingomonadales</taxon>
        <taxon>Sphingomonadaceae</taxon>
        <taxon>Sphingopyxis</taxon>
    </lineage>
</organism>